<name>A0A917D5R5_9HYPH</name>
<accession>A0A917D5R5</accession>
<dbReference type="EMBL" id="BMJJ01000001">
    <property type="protein sequence ID" value="GGD03709.1"/>
    <property type="molecule type" value="Genomic_DNA"/>
</dbReference>
<reference evidence="1" key="2">
    <citation type="submission" date="2020-09" db="EMBL/GenBank/DDBJ databases">
        <authorList>
            <person name="Sun Q."/>
            <person name="Zhou Y."/>
        </authorList>
    </citation>
    <scope>NUCLEOTIDE SEQUENCE</scope>
    <source>
        <strain evidence="1">CGMCC 1.15493</strain>
    </source>
</reference>
<evidence type="ECO:0000313" key="1">
    <source>
        <dbReference type="EMBL" id="GGD03709.1"/>
    </source>
</evidence>
<comment type="caution">
    <text evidence="1">The sequence shown here is derived from an EMBL/GenBank/DDBJ whole genome shotgun (WGS) entry which is preliminary data.</text>
</comment>
<gene>
    <name evidence="1" type="ORF">GCM10011335_03140</name>
</gene>
<proteinExistence type="predicted"/>
<sequence>MTLKVAEPARDTMVEIAAMMRSDPAFLLRLRNFVEDAQRPTLASAFDRLAERLETIERHMVTLTKDVRAVKTKVADGKLPVWTTGQGANPRLTVEGEAEAARLIDQGLTDTDVALRIGVSVTTIRKRRRDLDRTEFEASLKSGLRQ</sequence>
<dbReference type="Proteomes" id="UP000613160">
    <property type="component" value="Unassembled WGS sequence"/>
</dbReference>
<evidence type="ECO:0000313" key="2">
    <source>
        <dbReference type="Proteomes" id="UP000613160"/>
    </source>
</evidence>
<dbReference type="Gene3D" id="1.10.10.60">
    <property type="entry name" value="Homeodomain-like"/>
    <property type="match status" value="1"/>
</dbReference>
<dbReference type="AlphaFoldDB" id="A0A917D5R5"/>
<keyword evidence="2" id="KW-1185">Reference proteome</keyword>
<reference evidence="1" key="1">
    <citation type="journal article" date="2014" name="Int. J. Syst. Evol. Microbiol.">
        <title>Complete genome sequence of Corynebacterium casei LMG S-19264T (=DSM 44701T), isolated from a smear-ripened cheese.</title>
        <authorList>
            <consortium name="US DOE Joint Genome Institute (JGI-PGF)"/>
            <person name="Walter F."/>
            <person name="Albersmeier A."/>
            <person name="Kalinowski J."/>
            <person name="Ruckert C."/>
        </authorList>
    </citation>
    <scope>NUCLEOTIDE SEQUENCE</scope>
    <source>
        <strain evidence="1">CGMCC 1.15493</strain>
    </source>
</reference>
<organism evidence="1 2">
    <name type="scientific">Aureimonas glaciei</name>
    <dbReference type="NCBI Taxonomy" id="1776957"/>
    <lineage>
        <taxon>Bacteria</taxon>
        <taxon>Pseudomonadati</taxon>
        <taxon>Pseudomonadota</taxon>
        <taxon>Alphaproteobacteria</taxon>
        <taxon>Hyphomicrobiales</taxon>
        <taxon>Aurantimonadaceae</taxon>
        <taxon>Aureimonas</taxon>
    </lineage>
</organism>
<protein>
    <submittedName>
        <fullName evidence="1">Uncharacterized protein</fullName>
    </submittedName>
</protein>